<dbReference type="PANTHER" id="PTHR46769:SF2">
    <property type="entry name" value="FIBROCYSTIN-L ISOFORM 2 PRECURSOR-RELATED"/>
    <property type="match status" value="1"/>
</dbReference>
<organism evidence="5 6">
    <name type="scientific">Catenuloplanes nepalensis</name>
    <dbReference type="NCBI Taxonomy" id="587533"/>
    <lineage>
        <taxon>Bacteria</taxon>
        <taxon>Bacillati</taxon>
        <taxon>Actinomycetota</taxon>
        <taxon>Actinomycetes</taxon>
        <taxon>Micromonosporales</taxon>
        <taxon>Micromonosporaceae</taxon>
        <taxon>Catenuloplanes</taxon>
    </lineage>
</organism>
<dbReference type="CDD" id="cd00603">
    <property type="entry name" value="IPT_PCSR"/>
    <property type="match status" value="2"/>
</dbReference>
<protein>
    <submittedName>
        <fullName evidence="5">Uncharacterized protein</fullName>
    </submittedName>
</protein>
<dbReference type="InterPro" id="IPR014756">
    <property type="entry name" value="Ig_E-set"/>
</dbReference>
<proteinExistence type="predicted"/>
<dbReference type="Gene3D" id="3.90.70.10">
    <property type="entry name" value="Cysteine proteinases"/>
    <property type="match status" value="1"/>
</dbReference>
<dbReference type="Gene3D" id="2.60.40.10">
    <property type="entry name" value="Immunoglobulins"/>
    <property type="match status" value="4"/>
</dbReference>
<feature type="domain" description="IPT/TIG" evidence="3">
    <location>
        <begin position="286"/>
        <end position="373"/>
    </location>
</feature>
<dbReference type="InterPro" id="IPR000668">
    <property type="entry name" value="Peptidase_C1A_C"/>
</dbReference>
<dbReference type="SMART" id="SM00645">
    <property type="entry name" value="Pept_C1"/>
    <property type="match status" value="1"/>
</dbReference>
<dbReference type="Pfam" id="PF01833">
    <property type="entry name" value="TIG"/>
    <property type="match status" value="3"/>
</dbReference>
<evidence type="ECO:0000259" key="3">
    <source>
        <dbReference type="SMART" id="SM00429"/>
    </source>
</evidence>
<feature type="domain" description="IPT/TIG" evidence="3">
    <location>
        <begin position="376"/>
        <end position="457"/>
    </location>
</feature>
<dbReference type="Pfam" id="PF00112">
    <property type="entry name" value="Peptidase_C1"/>
    <property type="match status" value="1"/>
</dbReference>
<reference evidence="5 6" key="1">
    <citation type="submission" date="2023-07" db="EMBL/GenBank/DDBJ databases">
        <title>Sequencing the genomes of 1000 actinobacteria strains.</title>
        <authorList>
            <person name="Klenk H.-P."/>
        </authorList>
    </citation>
    <scope>NUCLEOTIDE SEQUENCE [LARGE SCALE GENOMIC DNA]</scope>
    <source>
        <strain evidence="5 6">DSM 44710</strain>
    </source>
</reference>
<gene>
    <name evidence="5" type="ORF">J2S43_005020</name>
</gene>
<evidence type="ECO:0000259" key="4">
    <source>
        <dbReference type="SMART" id="SM00645"/>
    </source>
</evidence>
<dbReference type="RefSeq" id="WP_306833135.1">
    <property type="nucleotide sequence ID" value="NZ_JAUSRA010000001.1"/>
</dbReference>
<name>A0ABT9MYI3_9ACTN</name>
<evidence type="ECO:0000313" key="6">
    <source>
        <dbReference type="Proteomes" id="UP001240984"/>
    </source>
</evidence>
<feature type="domain" description="Peptidase C1A papain C-terminal" evidence="4">
    <location>
        <begin position="58"/>
        <end position="271"/>
    </location>
</feature>
<dbReference type="InterPro" id="IPR052387">
    <property type="entry name" value="Fibrocystin"/>
</dbReference>
<feature type="domain" description="IPT/TIG" evidence="3">
    <location>
        <begin position="542"/>
        <end position="622"/>
    </location>
</feature>
<accession>A0ABT9MYI3</accession>
<dbReference type="SUPFAM" id="SSF54001">
    <property type="entry name" value="Cysteine proteinases"/>
    <property type="match status" value="1"/>
</dbReference>
<evidence type="ECO:0000256" key="1">
    <source>
        <dbReference type="ARBA" id="ARBA00022729"/>
    </source>
</evidence>
<dbReference type="PROSITE" id="PS51318">
    <property type="entry name" value="TAT"/>
    <property type="match status" value="1"/>
</dbReference>
<dbReference type="EMBL" id="JAUSRA010000001">
    <property type="protein sequence ID" value="MDP9796508.1"/>
    <property type="molecule type" value="Genomic_DNA"/>
</dbReference>
<sequence length="623" mass="62245">MRITRRALLLLTVALGVAAVPAPASAVAGTQRLPHPTGGYVQSPHLKKAEARAYAANLPVSVDLRGYAPSPGDQGQVGSCVSWSIAYQIMGYYAKRQGGAGAPYAPLFLYMRTVAPGGAPSIGTNPDYALSRAQAGGVDTQAHYFQGTTGWQTAPTADQIANAENYRITGWQRLWVGGNQGTNAQASIKAALASGQPVALGFPVFKDFMYLRSHTNYTTTSGTNLGGHMVAALGYDAAGVWIRNSWGTGWGNGGDAHLSWSFVQSAVNGAYTVSGIDTPATETDLAPSVASLSAKSGPAAGGSAVTITGSGLATVTEVRFGSTPAVFTAAATGGVTKLTATAPAGTSGSTVDVTVTNGAGTSAVGVTTKFAYTPNGPAVSAVSPSSAVIYGGTTVTLTGTDLTGVKSVTAGTRTVGFKAPAGGTTLTFVTPALAAGTYPVTVTTAYGKSTPVTLTITPPGVPSVSATSAATASTVKATPLTITGTNLLKATMTLGGKTVSGSVTDTKITLSLPARAAGDVPLVVKTAGGTTTVTITYVAPPRPTLAQLSVTSGPAGKATPVTITGTSLGDITALTVGGVRVGFTKVSATQIRATFPAKAAGTHEVRVTGPGGVSDALTFSYVK</sequence>
<dbReference type="PANTHER" id="PTHR46769">
    <property type="entry name" value="POLYCYSTIC KIDNEY AND HEPATIC DISEASE 1 (AUTOSOMAL RECESSIVE)-LIKE 1"/>
    <property type="match status" value="1"/>
</dbReference>
<feature type="chain" id="PRO_5045684372" evidence="2">
    <location>
        <begin position="27"/>
        <end position="623"/>
    </location>
</feature>
<keyword evidence="1 2" id="KW-0732">Signal</keyword>
<dbReference type="InterPro" id="IPR038765">
    <property type="entry name" value="Papain-like_cys_pep_sf"/>
</dbReference>
<dbReference type="CDD" id="cd02619">
    <property type="entry name" value="Peptidase_C1"/>
    <property type="match status" value="1"/>
</dbReference>
<comment type="caution">
    <text evidence="5">The sequence shown here is derived from an EMBL/GenBank/DDBJ whole genome shotgun (WGS) entry which is preliminary data.</text>
</comment>
<feature type="domain" description="IPT/TIG" evidence="3">
    <location>
        <begin position="461"/>
        <end position="538"/>
    </location>
</feature>
<dbReference type="InterPro" id="IPR006311">
    <property type="entry name" value="TAT_signal"/>
</dbReference>
<dbReference type="InterPro" id="IPR013783">
    <property type="entry name" value="Ig-like_fold"/>
</dbReference>
<evidence type="ECO:0000313" key="5">
    <source>
        <dbReference type="EMBL" id="MDP9796508.1"/>
    </source>
</evidence>
<dbReference type="SMART" id="SM00429">
    <property type="entry name" value="IPT"/>
    <property type="match status" value="4"/>
</dbReference>
<keyword evidence="6" id="KW-1185">Reference proteome</keyword>
<dbReference type="Proteomes" id="UP001240984">
    <property type="component" value="Unassembled WGS sequence"/>
</dbReference>
<dbReference type="SUPFAM" id="SSF81296">
    <property type="entry name" value="E set domains"/>
    <property type="match status" value="4"/>
</dbReference>
<evidence type="ECO:0000256" key="2">
    <source>
        <dbReference type="SAM" id="SignalP"/>
    </source>
</evidence>
<feature type="signal peptide" evidence="2">
    <location>
        <begin position="1"/>
        <end position="26"/>
    </location>
</feature>
<dbReference type="InterPro" id="IPR002909">
    <property type="entry name" value="IPT_dom"/>
</dbReference>